<dbReference type="Gene3D" id="3.40.50.2300">
    <property type="match status" value="1"/>
</dbReference>
<feature type="domain" description="Response regulatory" evidence="3">
    <location>
        <begin position="3"/>
        <end position="121"/>
    </location>
</feature>
<evidence type="ECO:0000259" key="3">
    <source>
        <dbReference type="PROSITE" id="PS50110"/>
    </source>
</evidence>
<dbReference type="GO" id="GO:0000160">
    <property type="term" value="P:phosphorelay signal transduction system"/>
    <property type="evidence" value="ECO:0007669"/>
    <property type="project" value="InterPro"/>
</dbReference>
<keyword evidence="1 2" id="KW-0597">Phosphoprotein</keyword>
<protein>
    <submittedName>
        <fullName evidence="4">Chemotaxis protein CheY</fullName>
    </submittedName>
</protein>
<dbReference type="EMBL" id="JXBL01000001">
    <property type="protein sequence ID" value="KIE44178.1"/>
    <property type="molecule type" value="Genomic_DNA"/>
</dbReference>
<dbReference type="InterPro" id="IPR001789">
    <property type="entry name" value="Sig_transdc_resp-reg_receiver"/>
</dbReference>
<dbReference type="Proteomes" id="UP000031433">
    <property type="component" value="Unassembled WGS sequence"/>
</dbReference>
<dbReference type="InterPro" id="IPR011006">
    <property type="entry name" value="CheY-like_superfamily"/>
</dbReference>
<dbReference type="SMART" id="SM00448">
    <property type="entry name" value="REC"/>
    <property type="match status" value="1"/>
</dbReference>
<reference evidence="4 5" key="1">
    <citation type="submission" date="2015-01" db="EMBL/GenBank/DDBJ databases">
        <title>Genome sequence of the anaerobic bacterium Geobacter soli GSS01, a dissimilatory Fe(III) reducer from soil.</title>
        <authorList>
            <person name="Yang G."/>
            <person name="Zhou S."/>
        </authorList>
    </citation>
    <scope>NUCLEOTIDE SEQUENCE [LARGE SCALE GENOMIC DNA]</scope>
    <source>
        <strain evidence="4 5">GSS01</strain>
    </source>
</reference>
<gene>
    <name evidence="4" type="ORF">SE37_08625</name>
</gene>
<evidence type="ECO:0000313" key="5">
    <source>
        <dbReference type="Proteomes" id="UP000031433"/>
    </source>
</evidence>
<comment type="caution">
    <text evidence="4">The sequence shown here is derived from an EMBL/GenBank/DDBJ whole genome shotgun (WGS) entry which is preliminary data.</text>
</comment>
<dbReference type="PANTHER" id="PTHR44591">
    <property type="entry name" value="STRESS RESPONSE REGULATOR PROTEIN 1"/>
    <property type="match status" value="1"/>
</dbReference>
<dbReference type="AlphaFoldDB" id="A0A0C1TXU1"/>
<accession>A0A0C1TXU1</accession>
<keyword evidence="5" id="KW-1185">Reference proteome</keyword>
<sequence length="123" mass="13455">MKHILVIDDDEQVRTLVGRFISGAGFAVEMADNGVTGLAAMRRAPADVVITDIIMPEKEGVETIMELRRDFPDAKIIAMSGGSPQMQPDLPLRLARTLGADRILHKPFTRDALLNLVNELTSS</sequence>
<dbReference type="RefSeq" id="WP_039648284.1">
    <property type="nucleotide sequence ID" value="NZ_JXBL01000001.1"/>
</dbReference>
<dbReference type="PROSITE" id="PS50110">
    <property type="entry name" value="RESPONSE_REGULATORY"/>
    <property type="match status" value="1"/>
</dbReference>
<dbReference type="PANTHER" id="PTHR44591:SF23">
    <property type="entry name" value="CHEY SUBFAMILY"/>
    <property type="match status" value="1"/>
</dbReference>
<dbReference type="InterPro" id="IPR050595">
    <property type="entry name" value="Bact_response_regulator"/>
</dbReference>
<dbReference type="SUPFAM" id="SSF52172">
    <property type="entry name" value="CheY-like"/>
    <property type="match status" value="1"/>
</dbReference>
<evidence type="ECO:0000256" key="1">
    <source>
        <dbReference type="ARBA" id="ARBA00022553"/>
    </source>
</evidence>
<evidence type="ECO:0000313" key="4">
    <source>
        <dbReference type="EMBL" id="KIE44178.1"/>
    </source>
</evidence>
<dbReference type="Pfam" id="PF00072">
    <property type="entry name" value="Response_reg"/>
    <property type="match status" value="1"/>
</dbReference>
<name>A0A0C1TXU1_9BACT</name>
<organism evidence="4 5">
    <name type="scientific">Geobacter soli</name>
    <dbReference type="NCBI Taxonomy" id="1510391"/>
    <lineage>
        <taxon>Bacteria</taxon>
        <taxon>Pseudomonadati</taxon>
        <taxon>Thermodesulfobacteriota</taxon>
        <taxon>Desulfuromonadia</taxon>
        <taxon>Geobacterales</taxon>
        <taxon>Geobacteraceae</taxon>
        <taxon>Geobacter</taxon>
    </lineage>
</organism>
<evidence type="ECO:0000256" key="2">
    <source>
        <dbReference type="PROSITE-ProRule" id="PRU00169"/>
    </source>
</evidence>
<proteinExistence type="predicted"/>
<feature type="modified residue" description="4-aspartylphosphate" evidence="2">
    <location>
        <position position="52"/>
    </location>
</feature>